<dbReference type="KEGG" id="cbr:CBG_17663"/>
<dbReference type="Proteomes" id="UP000827892">
    <property type="component" value="Chromosome IV"/>
</dbReference>
<feature type="compositionally biased region" description="Basic residues" evidence="1">
    <location>
        <begin position="148"/>
        <end position="171"/>
    </location>
</feature>
<proteinExistence type="predicted"/>
<evidence type="ECO:0000256" key="1">
    <source>
        <dbReference type="SAM" id="MobiDB-lite"/>
    </source>
</evidence>
<dbReference type="EMBL" id="CP090894">
    <property type="protein sequence ID" value="ULT96845.1"/>
    <property type="molecule type" value="Genomic_DNA"/>
</dbReference>
<sequence>MGDLLYLMSDEDVALTAALAFTLEFFESEKPALNTSLEKKPIPYFSYEDRDTYHEDYRPQCEQIDIDYYPTIFNYEKECGVLEESEVATNSEYSNPRKSPPQRRGRPALASKEPPLKKSKTREPPKPTRASSRVQILQLARQEAEKNKPHRQPLPRNAKKTNKPKPKKTKKPTVETYYMRKKREKENLVNARIAKQQRKTIAEATKSLVRAFGQVASVQTKTGRQHLSAWQKWLCTSTKFVKDLSTNPRRAHNTSEFHIFLVNSVTVMQNTMCSFRPRPPETHNLMMRFVADFTKIWNIAFTFGTTTNAGDVTKLLEYVIGHFIAYPKRMNATNLSWIQTKLILDQLLSLITRVEIVYDTMFLLSKIQHNLLRKWAHQSHEALDFKSYALSQLHSFSMILNSRLLHLSNQHRYFL</sequence>
<feature type="region of interest" description="Disordered" evidence="1">
    <location>
        <begin position="88"/>
        <end position="173"/>
    </location>
</feature>
<organism evidence="2 3">
    <name type="scientific">Caenorhabditis briggsae</name>
    <dbReference type="NCBI Taxonomy" id="6238"/>
    <lineage>
        <taxon>Eukaryota</taxon>
        <taxon>Metazoa</taxon>
        <taxon>Ecdysozoa</taxon>
        <taxon>Nematoda</taxon>
        <taxon>Chromadorea</taxon>
        <taxon>Rhabditida</taxon>
        <taxon>Rhabditina</taxon>
        <taxon>Rhabditomorpha</taxon>
        <taxon>Rhabditoidea</taxon>
        <taxon>Rhabditidae</taxon>
        <taxon>Peloderinae</taxon>
        <taxon>Caenorhabditis</taxon>
    </lineage>
</organism>
<name>A0AAE9ADD0_CAEBR</name>
<reference evidence="2 3" key="1">
    <citation type="submission" date="2022-05" db="EMBL/GenBank/DDBJ databases">
        <title>Chromosome-level reference genomes for two strains of Caenorhabditis briggsae: an improved platform for comparative genomics.</title>
        <authorList>
            <person name="Stevens L."/>
            <person name="Andersen E.C."/>
        </authorList>
    </citation>
    <scope>NUCLEOTIDE SEQUENCE [LARGE SCALE GENOMIC DNA]</scope>
    <source>
        <strain evidence="2">QX1410_ONT</strain>
        <tissue evidence="2">Whole-organism</tissue>
    </source>
</reference>
<dbReference type="OMA" id="SEPINTR"/>
<protein>
    <submittedName>
        <fullName evidence="2">Uncharacterized protein</fullName>
    </submittedName>
</protein>
<evidence type="ECO:0000313" key="3">
    <source>
        <dbReference type="Proteomes" id="UP000827892"/>
    </source>
</evidence>
<accession>A0AAE9ADD0</accession>
<feature type="compositionally biased region" description="Polar residues" evidence="1">
    <location>
        <begin position="88"/>
        <end position="97"/>
    </location>
</feature>
<dbReference type="AlphaFoldDB" id="A0AAE9ADD0"/>
<gene>
    <name evidence="2" type="ORF">L3Y34_004991</name>
</gene>
<evidence type="ECO:0000313" key="2">
    <source>
        <dbReference type="EMBL" id="ULT96845.1"/>
    </source>
</evidence>